<keyword evidence="8" id="KW-0498">Mitosis</keyword>
<feature type="domain" description="TPX2 central" evidence="16">
    <location>
        <begin position="410"/>
        <end position="519"/>
    </location>
</feature>
<dbReference type="InterPro" id="IPR027330">
    <property type="entry name" value="TPX2_central_dom"/>
</dbReference>
<dbReference type="FunCoup" id="H3ALN4">
    <property type="interactions" value="614"/>
</dbReference>
<evidence type="ECO:0000256" key="4">
    <source>
        <dbReference type="ARBA" id="ARBA00022490"/>
    </source>
</evidence>
<evidence type="ECO:0000256" key="2">
    <source>
        <dbReference type="ARBA" id="ARBA00004647"/>
    </source>
</evidence>
<evidence type="ECO:0000259" key="16">
    <source>
        <dbReference type="Pfam" id="PF12214"/>
    </source>
</evidence>
<dbReference type="AlphaFoldDB" id="H3ALN4"/>
<evidence type="ECO:0000256" key="6">
    <source>
        <dbReference type="ARBA" id="ARBA00022618"/>
    </source>
</evidence>
<evidence type="ECO:0000313" key="17">
    <source>
        <dbReference type="Ensembl" id="ENSLACP00000010555.1"/>
    </source>
</evidence>
<dbReference type="GO" id="GO:0005634">
    <property type="term" value="C:nucleus"/>
    <property type="evidence" value="ECO:0007669"/>
    <property type="project" value="UniProtKB-SubCell"/>
</dbReference>
<reference evidence="17" key="2">
    <citation type="submission" date="2025-08" db="UniProtKB">
        <authorList>
            <consortium name="Ensembl"/>
        </authorList>
    </citation>
    <scope>IDENTIFICATION</scope>
</reference>
<feature type="domain" description="Aurora-A binding" evidence="15">
    <location>
        <begin position="7"/>
        <end position="41"/>
    </location>
</feature>
<reference evidence="18" key="1">
    <citation type="submission" date="2011-08" db="EMBL/GenBank/DDBJ databases">
        <title>The draft genome of Latimeria chalumnae.</title>
        <authorList>
            <person name="Di Palma F."/>
            <person name="Alfoldi J."/>
            <person name="Johnson J."/>
            <person name="Berlin A."/>
            <person name="Gnerre S."/>
            <person name="Jaffe D."/>
            <person name="MacCallum I."/>
            <person name="Young S."/>
            <person name="Walker B.J."/>
            <person name="Lander E."/>
            <person name="Lindblad-Toh K."/>
        </authorList>
    </citation>
    <scope>NUCLEOTIDE SEQUENCE [LARGE SCALE GENOMIC DNA]</scope>
    <source>
        <strain evidence="18">Wild caught</strain>
    </source>
</reference>
<feature type="region of interest" description="Disordered" evidence="13">
    <location>
        <begin position="144"/>
        <end position="184"/>
    </location>
</feature>
<dbReference type="HOGENOM" id="CLU_022592_0_0_1"/>
<dbReference type="GO" id="GO:0000922">
    <property type="term" value="C:spindle pole"/>
    <property type="evidence" value="ECO:0007669"/>
    <property type="project" value="UniProtKB-SubCell"/>
</dbReference>
<dbReference type="GO" id="GO:0051301">
    <property type="term" value="P:cell division"/>
    <property type="evidence" value="ECO:0007669"/>
    <property type="project" value="UniProtKB-KW"/>
</dbReference>
<dbReference type="EMBL" id="AFYH01199119">
    <property type="status" value="NOT_ANNOTATED_CDS"/>
    <property type="molecule type" value="Genomic_DNA"/>
</dbReference>
<dbReference type="Pfam" id="PF09041">
    <property type="entry name" value="Aurora-A_bind"/>
    <property type="match status" value="1"/>
</dbReference>
<protein>
    <submittedName>
        <fullName evidence="17">TPX2 microtubule nucleation factor</fullName>
    </submittedName>
</protein>
<dbReference type="OMA" id="GRHTVSC"/>
<keyword evidence="6" id="KW-0132">Cell division</keyword>
<dbReference type="EMBL" id="AFYH01199121">
    <property type="status" value="NOT_ANNOTATED_CDS"/>
    <property type="molecule type" value="Genomic_DNA"/>
</dbReference>
<gene>
    <name evidence="17" type="primary">TPX2</name>
</gene>
<evidence type="ECO:0000256" key="10">
    <source>
        <dbReference type="ARBA" id="ARBA00023242"/>
    </source>
</evidence>
<comment type="subcellular location">
    <subcellularLocation>
        <location evidence="2">Cytoplasm</location>
        <location evidence="2">Cytoskeleton</location>
        <location evidence="2">Spindle pole</location>
    </subcellularLocation>
    <subcellularLocation>
        <location evidence="1">Nucleus</location>
    </subcellularLocation>
</comment>
<dbReference type="EMBL" id="AFYH01199123">
    <property type="status" value="NOT_ANNOTATED_CDS"/>
    <property type="molecule type" value="Genomic_DNA"/>
</dbReference>
<feature type="domain" description="TPX2 C-terminal" evidence="14">
    <location>
        <begin position="572"/>
        <end position="618"/>
    </location>
</feature>
<dbReference type="EMBL" id="AFYH01199117">
    <property type="status" value="NOT_ANNOTATED_CDS"/>
    <property type="molecule type" value="Genomic_DNA"/>
</dbReference>
<keyword evidence="11" id="KW-0131">Cell cycle</keyword>
<evidence type="ECO:0000256" key="12">
    <source>
        <dbReference type="SAM" id="Coils"/>
    </source>
</evidence>
<evidence type="ECO:0000256" key="13">
    <source>
        <dbReference type="SAM" id="MobiDB-lite"/>
    </source>
</evidence>
<dbReference type="PANTHER" id="PTHR14326">
    <property type="entry name" value="TARGETING PROTEIN FOR XKLP2"/>
    <property type="match status" value="1"/>
</dbReference>
<dbReference type="GeneTree" id="ENSGT00390000009842"/>
<comment type="similarity">
    <text evidence="3">Belongs to the TPX2 family.</text>
</comment>
<dbReference type="STRING" id="7897.ENSLACP00000010555"/>
<keyword evidence="9" id="KW-0206">Cytoskeleton</keyword>
<evidence type="ECO:0000313" key="18">
    <source>
        <dbReference type="Proteomes" id="UP000008672"/>
    </source>
</evidence>
<evidence type="ECO:0000256" key="9">
    <source>
        <dbReference type="ARBA" id="ARBA00023212"/>
    </source>
</evidence>
<dbReference type="InterPro" id="IPR009675">
    <property type="entry name" value="TPX2_fam"/>
</dbReference>
<dbReference type="GO" id="GO:0060236">
    <property type="term" value="P:regulation of mitotic spindle organization"/>
    <property type="evidence" value="ECO:0007669"/>
    <property type="project" value="InterPro"/>
</dbReference>
<evidence type="ECO:0000256" key="8">
    <source>
        <dbReference type="ARBA" id="ARBA00022776"/>
    </source>
</evidence>
<keyword evidence="10" id="KW-0539">Nucleus</keyword>
<feature type="domain" description="TPX2 C-terminal" evidence="14">
    <location>
        <begin position="690"/>
        <end position="764"/>
    </location>
</feature>
<dbReference type="InParanoid" id="H3ALN4"/>
<keyword evidence="12" id="KW-0175">Coiled coil</keyword>
<accession>H3ALN4</accession>
<dbReference type="Bgee" id="ENSLACG00000009301">
    <property type="expression patterns" value="Expressed in pelvic fin and 3 other cell types or tissues"/>
</dbReference>
<keyword evidence="4" id="KW-0963">Cytoplasm</keyword>
<evidence type="ECO:0000256" key="7">
    <source>
        <dbReference type="ARBA" id="ARBA00022701"/>
    </source>
</evidence>
<feature type="coiled-coil region" evidence="12">
    <location>
        <begin position="223"/>
        <end position="257"/>
    </location>
</feature>
<keyword evidence="18" id="KW-1185">Reference proteome</keyword>
<evidence type="ECO:0000259" key="14">
    <source>
        <dbReference type="Pfam" id="PF06886"/>
    </source>
</evidence>
<dbReference type="Proteomes" id="UP000008672">
    <property type="component" value="Unassembled WGS sequence"/>
</dbReference>
<organism evidence="17 18">
    <name type="scientific">Latimeria chalumnae</name>
    <name type="common">Coelacanth</name>
    <dbReference type="NCBI Taxonomy" id="7897"/>
    <lineage>
        <taxon>Eukaryota</taxon>
        <taxon>Metazoa</taxon>
        <taxon>Chordata</taxon>
        <taxon>Craniata</taxon>
        <taxon>Vertebrata</taxon>
        <taxon>Euteleostomi</taxon>
        <taxon>Coelacanthiformes</taxon>
        <taxon>Coelacanthidae</taxon>
        <taxon>Latimeria</taxon>
    </lineage>
</organism>
<dbReference type="InterPro" id="IPR027329">
    <property type="entry name" value="TPX2_C"/>
</dbReference>
<dbReference type="Ensembl" id="ENSLACT00000010634.1">
    <property type="protein sequence ID" value="ENSLACP00000010555.1"/>
    <property type="gene ID" value="ENSLACG00000009301.1"/>
</dbReference>
<dbReference type="GO" id="GO:0005874">
    <property type="term" value="C:microtubule"/>
    <property type="evidence" value="ECO:0007669"/>
    <property type="project" value="UniProtKB-KW"/>
</dbReference>
<dbReference type="PANTHER" id="PTHR14326:SF44">
    <property type="entry name" value="TARGETING PROTEIN FOR XKLP2"/>
    <property type="match status" value="1"/>
</dbReference>
<dbReference type="InterPro" id="IPR015128">
    <property type="entry name" value="Aurora-A-bd"/>
</dbReference>
<name>H3ALN4_LATCH</name>
<evidence type="ECO:0000256" key="5">
    <source>
        <dbReference type="ARBA" id="ARBA00022553"/>
    </source>
</evidence>
<reference evidence="17" key="3">
    <citation type="submission" date="2025-09" db="UniProtKB">
        <authorList>
            <consortium name="Ensembl"/>
        </authorList>
    </citation>
    <scope>IDENTIFICATION</scope>
</reference>
<dbReference type="EMBL" id="AFYH01199120">
    <property type="status" value="NOT_ANNOTATED_CDS"/>
    <property type="molecule type" value="Genomic_DNA"/>
</dbReference>
<dbReference type="EMBL" id="AFYH01199122">
    <property type="status" value="NOT_ANNOTATED_CDS"/>
    <property type="molecule type" value="Genomic_DNA"/>
</dbReference>
<evidence type="ECO:0000256" key="3">
    <source>
        <dbReference type="ARBA" id="ARBA00005885"/>
    </source>
</evidence>
<feature type="coiled-coil region" evidence="12">
    <location>
        <begin position="692"/>
        <end position="740"/>
    </location>
</feature>
<proteinExistence type="inferred from homology"/>
<evidence type="ECO:0000256" key="11">
    <source>
        <dbReference type="ARBA" id="ARBA00023306"/>
    </source>
</evidence>
<evidence type="ECO:0000256" key="1">
    <source>
        <dbReference type="ARBA" id="ARBA00004123"/>
    </source>
</evidence>
<keyword evidence="7" id="KW-0493">Microtubule</keyword>
<dbReference type="Pfam" id="PF06886">
    <property type="entry name" value="TPX2"/>
    <property type="match status" value="2"/>
</dbReference>
<sequence length="777" mass="89344">PKMDLDTYSFDAPMTFNFTDLHEQEDDMDSWFEKKAEVELVPEMDQKDNALMTPLKKWDPLLEGKGDLPHAIVMPMMKVESSKENDASDGKFCLEPVLINQCFIGKVHISLCRNGVGTPKRVSRRVSGQQKSEQQRKQLAKIRAGRQMLAASVKQEDAPPPMKKQKVTRSNSKGNFAEGSSIASQNTTQSGQMSFFFKPSKTNFCLSLACLPPPHPFRRQTLSSRLKSTEQQELEKMQQLQQEVAEHRRKNEESYKAAIAGEAPAVRKVVIPATKPVDFHFRTDERIKQHGEAKSEEPYKEVNFTSELRRHPPSPARFRKGPTVPKPFNLSCSSKRKYDEVSSGYLSLAEQVEAFQKRTPPRYHLRSHKQEAKAPTLYSAQTVFQIPKPVVWDLFRCKKNVTGCPSLPPPSCKKGSCLHTSASRFYSKYKFKAVELDPKILEGGPILPKKPQVKEPTKAVGFELEIEKRLKEREATRKELKEEKPVFHSKPCPVKILEDVVGVPEKKLLKITVPKSPAFALKNRVRIPRAEEEEEELLVIKANPMPHYGIPFKPKPLENRNVEICPFSFDSRDKERQVLKEKKMEELRKDEVVPKFKATPLPDFESIHLPDKKVKSPTNLEPFQLRIDSRGAAKAERWGQMIQEEFKHQKEAACFKARPNVVIHQEPFVPKKENKKPIENISGSIVVEGFELATEKRAKERLEYEKRLAEQEALRERLEQEKLKQQEEQEKEEIGRLRNEIVHKAQPVHKYKSVEVKRSEQQLTIPQSPKFSDRFRC</sequence>
<evidence type="ECO:0000259" key="15">
    <source>
        <dbReference type="Pfam" id="PF09041"/>
    </source>
</evidence>
<dbReference type="eggNOG" id="ENOG502QVQS">
    <property type="taxonomic scope" value="Eukaryota"/>
</dbReference>
<keyword evidence="5" id="KW-0597">Phosphoprotein</keyword>
<dbReference type="EMBL" id="AFYH01199118">
    <property type="status" value="NOT_ANNOTATED_CDS"/>
    <property type="molecule type" value="Genomic_DNA"/>
</dbReference>
<dbReference type="Pfam" id="PF12214">
    <property type="entry name" value="TPX2_importin"/>
    <property type="match status" value="1"/>
</dbReference>